<accession>A0A382EQ52</accession>
<name>A0A382EQ52_9ZZZZ</name>
<dbReference type="EMBL" id="UINC01045719">
    <property type="protein sequence ID" value="SVB52818.1"/>
    <property type="molecule type" value="Genomic_DNA"/>
</dbReference>
<dbReference type="AlphaFoldDB" id="A0A382EQ52"/>
<organism evidence="1">
    <name type="scientific">marine metagenome</name>
    <dbReference type="NCBI Taxonomy" id="408172"/>
    <lineage>
        <taxon>unclassified sequences</taxon>
        <taxon>metagenomes</taxon>
        <taxon>ecological metagenomes</taxon>
    </lineage>
</organism>
<proteinExistence type="predicted"/>
<sequence>MQQKFMDNFTRSPEFPFLQSMGITHLFQSFEAKEHELGYLGLLHVWYHEKVWETEWIDTQEKGIELIAYLQKAKMYDEVKLVEIGIHKMNQYTKMERMKVIKERIDRYDNKDDDEDIVLN</sequence>
<reference evidence="1" key="1">
    <citation type="submission" date="2018-05" db="EMBL/GenBank/DDBJ databases">
        <authorList>
            <person name="Lanie J.A."/>
            <person name="Ng W.-L."/>
            <person name="Kazmierczak K.M."/>
            <person name="Andrzejewski T.M."/>
            <person name="Davidsen T.M."/>
            <person name="Wayne K.J."/>
            <person name="Tettelin H."/>
            <person name="Glass J.I."/>
            <person name="Rusch D."/>
            <person name="Podicherti R."/>
            <person name="Tsui H.-C.T."/>
            <person name="Winkler M.E."/>
        </authorList>
    </citation>
    <scope>NUCLEOTIDE SEQUENCE</scope>
</reference>
<evidence type="ECO:0000313" key="1">
    <source>
        <dbReference type="EMBL" id="SVB52818.1"/>
    </source>
</evidence>
<protein>
    <submittedName>
        <fullName evidence="1">Uncharacterized protein</fullName>
    </submittedName>
</protein>
<gene>
    <name evidence="1" type="ORF">METZ01_LOCUS205672</name>
</gene>